<evidence type="ECO:0000313" key="7">
    <source>
        <dbReference type="EMBL" id="MFC5769161.1"/>
    </source>
</evidence>
<dbReference type="NCBIfam" id="TIGR00254">
    <property type="entry name" value="GGDEF"/>
    <property type="match status" value="1"/>
</dbReference>
<evidence type="ECO:0000259" key="5">
    <source>
        <dbReference type="PROSITE" id="PS50887"/>
    </source>
</evidence>
<keyword evidence="7" id="KW-0808">Transferase</keyword>
<dbReference type="PROSITE" id="PS51833">
    <property type="entry name" value="HDOD"/>
    <property type="match status" value="1"/>
</dbReference>
<reference evidence="8" key="1">
    <citation type="journal article" date="2019" name="Int. J. Syst. Evol. Microbiol.">
        <title>The Global Catalogue of Microorganisms (GCM) 10K type strain sequencing project: providing services to taxonomists for standard genome sequencing and annotation.</title>
        <authorList>
            <consortium name="The Broad Institute Genomics Platform"/>
            <consortium name="The Broad Institute Genome Sequencing Center for Infectious Disease"/>
            <person name="Wu L."/>
            <person name="Ma J."/>
        </authorList>
    </citation>
    <scope>NUCLEOTIDE SEQUENCE [LARGE SCALE GENOMIC DNA]</scope>
    <source>
        <strain evidence="8">SHR3</strain>
    </source>
</reference>
<dbReference type="RefSeq" id="WP_096451736.1">
    <property type="nucleotide sequence ID" value="NZ_JBHSOG010000024.1"/>
</dbReference>
<dbReference type="SUPFAM" id="SSF109604">
    <property type="entry name" value="HD-domain/PDEase-like"/>
    <property type="match status" value="1"/>
</dbReference>
<dbReference type="EC" id="2.7.7.65" evidence="1"/>
<dbReference type="Pfam" id="PF00072">
    <property type="entry name" value="Response_reg"/>
    <property type="match status" value="1"/>
</dbReference>
<proteinExistence type="predicted"/>
<feature type="domain" description="GGDEF" evidence="5">
    <location>
        <begin position="491"/>
        <end position="624"/>
    </location>
</feature>
<dbReference type="Gene3D" id="1.10.3210.10">
    <property type="entry name" value="Hypothetical protein af1432"/>
    <property type="match status" value="1"/>
</dbReference>
<dbReference type="SMART" id="SM00267">
    <property type="entry name" value="GGDEF"/>
    <property type="match status" value="1"/>
</dbReference>
<dbReference type="PROSITE" id="PS50887">
    <property type="entry name" value="GGDEF"/>
    <property type="match status" value="1"/>
</dbReference>
<dbReference type="CDD" id="cd17574">
    <property type="entry name" value="REC_OmpR"/>
    <property type="match status" value="1"/>
</dbReference>
<dbReference type="Pfam" id="PF00990">
    <property type="entry name" value="GGDEF"/>
    <property type="match status" value="1"/>
</dbReference>
<evidence type="ECO:0000313" key="8">
    <source>
        <dbReference type="Proteomes" id="UP001595974"/>
    </source>
</evidence>
<dbReference type="PROSITE" id="PS50110">
    <property type="entry name" value="RESPONSE_REGULATORY"/>
    <property type="match status" value="1"/>
</dbReference>
<dbReference type="PANTHER" id="PTHR45138:SF9">
    <property type="entry name" value="DIGUANYLATE CYCLASE DGCM-RELATED"/>
    <property type="match status" value="1"/>
</dbReference>
<dbReference type="Proteomes" id="UP001595974">
    <property type="component" value="Unassembled WGS sequence"/>
</dbReference>
<dbReference type="CDD" id="cd01949">
    <property type="entry name" value="GGDEF"/>
    <property type="match status" value="1"/>
</dbReference>
<gene>
    <name evidence="7" type="ORF">ACFPTN_07215</name>
</gene>
<dbReference type="EMBL" id="JBHSOG010000024">
    <property type="protein sequence ID" value="MFC5769161.1"/>
    <property type="molecule type" value="Genomic_DNA"/>
</dbReference>
<dbReference type="Pfam" id="PF08668">
    <property type="entry name" value="HDOD"/>
    <property type="match status" value="1"/>
</dbReference>
<organism evidence="7 8">
    <name type="scientific">Thauera sinica</name>
    <dbReference type="NCBI Taxonomy" id="2665146"/>
    <lineage>
        <taxon>Bacteria</taxon>
        <taxon>Pseudomonadati</taxon>
        <taxon>Pseudomonadota</taxon>
        <taxon>Betaproteobacteria</taxon>
        <taxon>Rhodocyclales</taxon>
        <taxon>Zoogloeaceae</taxon>
        <taxon>Thauera</taxon>
    </lineage>
</organism>
<dbReference type="SUPFAM" id="SSF55073">
    <property type="entry name" value="Nucleotide cyclase"/>
    <property type="match status" value="1"/>
</dbReference>
<dbReference type="Gene3D" id="3.30.70.270">
    <property type="match status" value="1"/>
</dbReference>
<keyword evidence="7" id="KW-0548">Nucleotidyltransferase</keyword>
<feature type="modified residue" description="4-aspartylphosphate" evidence="3">
    <location>
        <position position="360"/>
    </location>
</feature>
<feature type="domain" description="Response regulatory" evidence="4">
    <location>
        <begin position="310"/>
        <end position="427"/>
    </location>
</feature>
<dbReference type="SUPFAM" id="SSF52172">
    <property type="entry name" value="CheY-like"/>
    <property type="match status" value="1"/>
</dbReference>
<dbReference type="PANTHER" id="PTHR45138">
    <property type="entry name" value="REGULATORY COMPONENTS OF SENSORY TRANSDUCTION SYSTEM"/>
    <property type="match status" value="1"/>
</dbReference>
<evidence type="ECO:0000259" key="6">
    <source>
        <dbReference type="PROSITE" id="PS51833"/>
    </source>
</evidence>
<dbReference type="InterPro" id="IPR029787">
    <property type="entry name" value="Nucleotide_cyclase"/>
</dbReference>
<dbReference type="GO" id="GO:0052621">
    <property type="term" value="F:diguanylate cyclase activity"/>
    <property type="evidence" value="ECO:0007669"/>
    <property type="project" value="UniProtKB-EC"/>
</dbReference>
<dbReference type="InterPro" id="IPR011006">
    <property type="entry name" value="CheY-like_superfamily"/>
</dbReference>
<feature type="domain" description="HDOD" evidence="6">
    <location>
        <begin position="13"/>
        <end position="207"/>
    </location>
</feature>
<evidence type="ECO:0000259" key="4">
    <source>
        <dbReference type="PROSITE" id="PS50110"/>
    </source>
</evidence>
<keyword evidence="8" id="KW-1185">Reference proteome</keyword>
<protein>
    <recommendedName>
        <fullName evidence="1">diguanylate cyclase</fullName>
        <ecNumber evidence="1">2.7.7.65</ecNumber>
    </recommendedName>
</protein>
<dbReference type="InterPro" id="IPR013976">
    <property type="entry name" value="HDOD"/>
</dbReference>
<keyword evidence="3" id="KW-0597">Phosphoprotein</keyword>
<comment type="caution">
    <text evidence="7">The sequence shown here is derived from an EMBL/GenBank/DDBJ whole genome shotgun (WGS) entry which is preliminary data.</text>
</comment>
<evidence type="ECO:0000256" key="2">
    <source>
        <dbReference type="ARBA" id="ARBA00034247"/>
    </source>
</evidence>
<name>A0ABW1APS6_9RHOO</name>
<evidence type="ECO:0000256" key="3">
    <source>
        <dbReference type="PROSITE-ProRule" id="PRU00169"/>
    </source>
</evidence>
<dbReference type="InterPro" id="IPR050469">
    <property type="entry name" value="Diguanylate_Cyclase"/>
</dbReference>
<dbReference type="InterPro" id="IPR001789">
    <property type="entry name" value="Sig_transdc_resp-reg_receiver"/>
</dbReference>
<comment type="catalytic activity">
    <reaction evidence="2">
        <text>2 GTP = 3',3'-c-di-GMP + 2 diphosphate</text>
        <dbReference type="Rhea" id="RHEA:24898"/>
        <dbReference type="ChEBI" id="CHEBI:33019"/>
        <dbReference type="ChEBI" id="CHEBI:37565"/>
        <dbReference type="ChEBI" id="CHEBI:58805"/>
        <dbReference type="EC" id="2.7.7.65"/>
    </reaction>
</comment>
<evidence type="ECO:0000256" key="1">
    <source>
        <dbReference type="ARBA" id="ARBA00012528"/>
    </source>
</evidence>
<dbReference type="InterPro" id="IPR043128">
    <property type="entry name" value="Rev_trsase/Diguanyl_cyclase"/>
</dbReference>
<dbReference type="InterPro" id="IPR000160">
    <property type="entry name" value="GGDEF_dom"/>
</dbReference>
<accession>A0ABW1APS6</accession>
<dbReference type="Gene3D" id="3.40.50.2300">
    <property type="match status" value="1"/>
</dbReference>
<sequence length="632" mass="68325">MKKLENIAITGELPSPKGVALAILEMCRRDDTTAAEIAHIAHTDPALAGRLIRHANSAAAGNGRPVVAVVDAILRLGLGTVRNLALGFSLVDQYQNGPCDGFDYRTFWSHSLLMALALQKFCALTHIGQPDELFACGLLSRIGCLALATAYPAEYTNVLGLNGPERTLTDLEQEHLQTDHNELSAALLTDWGIPGALVEPIYHHENPDASGFSEGSRPYRLVHLLYLAKRVADLGVAAENERSGRTAELLLLGGRIGLNCEELGATIDELVRQWHEWGELLKIPASALPPFAQVSAPPRPAESGSPAALRVLLAEDDPATRSMLETVLGGALGHSVMCAGDGREALALAIEAMPQIVIADWKMPGMGGLELSRALRATEWGQTIYLIMLIGGESEDEVGEAFEAGVDDFLAKPVDVRTLHTRLRAARHYVQLLAAWERDRAQLKHFAAELAISNRRLEHAAMTDLLTGLPNRRAGMTALAKAWSAANRSGQPLSALLLDVDHFKRINDSHGHAIGDNVLREVAQALQHSARRDDSVCRLGGEEFLMICQNADLKSALMAAERLRRMIEGLRIKAGGALIQTSISIGVASRETAMADADDLVNAADRALYQAKQAGRNRSCIYVQGQLRCNPH</sequence>
<dbReference type="SMART" id="SM00448">
    <property type="entry name" value="REC"/>
    <property type="match status" value="1"/>
</dbReference>